<dbReference type="InterPro" id="IPR036280">
    <property type="entry name" value="Multihaem_cyt_sf"/>
</dbReference>
<dbReference type="Proteomes" id="UP000317169">
    <property type="component" value="Unassembled WGS sequence"/>
</dbReference>
<keyword evidence="3" id="KW-0479">Metal-binding</keyword>
<keyword evidence="4" id="KW-0249">Electron transport</keyword>
<keyword evidence="1" id="KW-0813">Transport</keyword>
<keyword evidence="6" id="KW-0472">Membrane</keyword>
<dbReference type="SUPFAM" id="SSF48695">
    <property type="entry name" value="Multiheme cytochromes"/>
    <property type="match status" value="1"/>
</dbReference>
<sequence length="239" mass="27262">MKKRLGIISFFVLIFIAFIIVWNYSYWEGTEDAYTPLIEAPSDYHIPKERGVFDRFENADAMDYLKMPIDEEHQRSLDEYYTNRAYLGAPPSIPHPVKNERSLGGNTCIQCHKKGGFVPKFDAYAPITPHPEMINCRQCHVAEKTTSTFTSFAYSKPEPPKVGEGANNAFPGGPPMIPHQLQMRESCISCHAGPSAPKEIRTTHPNRVNCRQCHLPVTPQQPEINTSNFQRQFDKLYEK</sequence>
<dbReference type="GO" id="GO:0046872">
    <property type="term" value="F:metal ion binding"/>
    <property type="evidence" value="ECO:0007669"/>
    <property type="project" value="UniProtKB-KW"/>
</dbReference>
<keyword evidence="5" id="KW-0408">Iron</keyword>
<dbReference type="Pfam" id="PF02085">
    <property type="entry name" value="Cytochrom_CIII"/>
    <property type="match status" value="1"/>
</dbReference>
<dbReference type="RefSeq" id="WP_141422313.1">
    <property type="nucleotide sequence ID" value="NZ_VIAR01000011.1"/>
</dbReference>
<gene>
    <name evidence="8" type="ORF">FKR84_10755</name>
</gene>
<feature type="transmembrane region" description="Helical" evidence="6">
    <location>
        <begin position="7"/>
        <end position="27"/>
    </location>
</feature>
<comment type="caution">
    <text evidence="8">The sequence shown here is derived from an EMBL/GenBank/DDBJ whole genome shotgun (WGS) entry which is preliminary data.</text>
</comment>
<name>A0A507ZJG5_9FLAO</name>
<evidence type="ECO:0000313" key="9">
    <source>
        <dbReference type="Proteomes" id="UP000317169"/>
    </source>
</evidence>
<evidence type="ECO:0000256" key="6">
    <source>
        <dbReference type="SAM" id="Phobius"/>
    </source>
</evidence>
<evidence type="ECO:0000256" key="1">
    <source>
        <dbReference type="ARBA" id="ARBA00022448"/>
    </source>
</evidence>
<dbReference type="GO" id="GO:0009055">
    <property type="term" value="F:electron transfer activity"/>
    <property type="evidence" value="ECO:0007669"/>
    <property type="project" value="InterPro"/>
</dbReference>
<dbReference type="Gene3D" id="3.90.10.10">
    <property type="entry name" value="Cytochrome C3"/>
    <property type="match status" value="1"/>
</dbReference>
<evidence type="ECO:0000256" key="3">
    <source>
        <dbReference type="ARBA" id="ARBA00022723"/>
    </source>
</evidence>
<dbReference type="EMBL" id="VIAR01000011">
    <property type="protein sequence ID" value="TQD36284.1"/>
    <property type="molecule type" value="Genomic_DNA"/>
</dbReference>
<dbReference type="GO" id="GO:0020037">
    <property type="term" value="F:heme binding"/>
    <property type="evidence" value="ECO:0007669"/>
    <property type="project" value="InterPro"/>
</dbReference>
<dbReference type="OrthoDB" id="269685at2"/>
<evidence type="ECO:0000256" key="4">
    <source>
        <dbReference type="ARBA" id="ARBA00022982"/>
    </source>
</evidence>
<reference evidence="8 9" key="1">
    <citation type="submission" date="2019-06" db="EMBL/GenBank/DDBJ databases">
        <title>Flavibacter putida gen. nov., sp. nov., a novel marine bacterium of the family Flavobacteriaceae isolated from coastal seawater.</title>
        <authorList>
            <person name="Feng X."/>
        </authorList>
    </citation>
    <scope>NUCLEOTIDE SEQUENCE [LARGE SCALE GENOMIC DNA]</scope>
    <source>
        <strain evidence="8 9">PLHSN227</strain>
    </source>
</reference>
<dbReference type="InterPro" id="IPR020942">
    <property type="entry name" value="Cyt_c_III_dom"/>
</dbReference>
<feature type="domain" description="Class III cytochrome C" evidence="7">
    <location>
        <begin position="130"/>
        <end position="214"/>
    </location>
</feature>
<proteinExistence type="predicted"/>
<dbReference type="AlphaFoldDB" id="A0A507ZJG5"/>
<protein>
    <submittedName>
        <fullName evidence="8">Cytochrome C</fullName>
    </submittedName>
</protein>
<evidence type="ECO:0000259" key="7">
    <source>
        <dbReference type="Pfam" id="PF02085"/>
    </source>
</evidence>
<keyword evidence="2" id="KW-0349">Heme</keyword>
<accession>A0A507ZJG5</accession>
<evidence type="ECO:0000313" key="8">
    <source>
        <dbReference type="EMBL" id="TQD36284.1"/>
    </source>
</evidence>
<organism evidence="8 9">
    <name type="scientific">Haloflavibacter putidus</name>
    <dbReference type="NCBI Taxonomy" id="2576776"/>
    <lineage>
        <taxon>Bacteria</taxon>
        <taxon>Pseudomonadati</taxon>
        <taxon>Bacteroidota</taxon>
        <taxon>Flavobacteriia</taxon>
        <taxon>Flavobacteriales</taxon>
        <taxon>Flavobacteriaceae</taxon>
        <taxon>Haloflavibacter</taxon>
    </lineage>
</organism>
<keyword evidence="6" id="KW-0812">Transmembrane</keyword>
<keyword evidence="9" id="KW-1185">Reference proteome</keyword>
<evidence type="ECO:0000256" key="5">
    <source>
        <dbReference type="ARBA" id="ARBA00023004"/>
    </source>
</evidence>
<dbReference type="CDD" id="cd08168">
    <property type="entry name" value="Cytochrom_C3"/>
    <property type="match status" value="1"/>
</dbReference>
<evidence type="ECO:0000256" key="2">
    <source>
        <dbReference type="ARBA" id="ARBA00022617"/>
    </source>
</evidence>
<keyword evidence="6" id="KW-1133">Transmembrane helix</keyword>